<keyword evidence="16" id="KW-1185">Reference proteome</keyword>
<keyword evidence="5 13" id="KW-0540">Nuclease</keyword>
<sequence length="201" mass="23704">MIVEFLAKKKMEDYLSHIREQDTFYVTDLVRCPLKTEFETKYKELALSEVYTPATMLGDLIHKGLESLIQIENYTTRTEIEGEKIINLEKPFKIKGRSDIILENEKEKIIVEIKSARSDNGIPHKHHIMQLQLYLWLFEAKKGILFYITPDRFTEFEINQPMDDATVINLVQQNIQKSPSPRFPWECQYCIFSIICPNKKK</sequence>
<dbReference type="OrthoDB" id="10444at2157"/>
<dbReference type="GO" id="GO:0051536">
    <property type="term" value="F:iron-sulfur cluster binding"/>
    <property type="evidence" value="ECO:0007669"/>
    <property type="project" value="UniProtKB-KW"/>
</dbReference>
<dbReference type="InterPro" id="IPR051827">
    <property type="entry name" value="Cas4_exonuclease"/>
</dbReference>
<gene>
    <name evidence="15" type="primary">cas4</name>
    <name evidence="15" type="ORF">DFR85_06340</name>
</gene>
<keyword evidence="6 13" id="KW-0479">Metal-binding</keyword>
<evidence type="ECO:0000313" key="16">
    <source>
        <dbReference type="Proteomes" id="UP000248044"/>
    </source>
</evidence>
<comment type="function">
    <text evidence="13">CRISPR (clustered regularly interspaced short palindromic repeat) is an adaptive immune system that provides protection against mobile genetic elements (viruses, transposable elements and conjugative plasmids). CRISPR clusters contain sequences complementary to antecedent mobile elements and target invading nucleic acids. CRISPR clusters are transcribed and processed into CRISPR RNA (crRNA).</text>
</comment>
<keyword evidence="8 13" id="KW-0269">Exonuclease</keyword>
<dbReference type="AlphaFoldDB" id="A0A2U9IE31"/>
<dbReference type="Proteomes" id="UP000248044">
    <property type="component" value="Chromosome"/>
</dbReference>
<dbReference type="EC" id="3.1.12.1" evidence="3 13"/>
<name>A0A2U9IE31_9CREN</name>
<evidence type="ECO:0000256" key="5">
    <source>
        <dbReference type="ARBA" id="ARBA00022722"/>
    </source>
</evidence>
<keyword evidence="10 13" id="KW-0411">Iron-sulfur</keyword>
<reference evidence="15 16" key="1">
    <citation type="submission" date="2018-05" db="EMBL/GenBank/DDBJ databases">
        <title>Complete Genome Sequences of Extremely Thermoacidophilic, Metal-Mobilizing Type-Strain Members of the Archaeal Family Sulfolobaceae: Acidianus brierleyi DSM-1651T, Acidianus sulfidivorans DSM-18786T, Metallosphaera hakonensis DSM-7519T, and Metallosphaera prunae DSM-10039T.</title>
        <authorList>
            <person name="Counts J.A."/>
            <person name="Kelly R.M."/>
        </authorList>
    </citation>
    <scope>NUCLEOTIDE SEQUENCE [LARGE SCALE GENOMIC DNA]</scope>
    <source>
        <strain evidence="15 16">DSM 1651</strain>
    </source>
</reference>
<dbReference type="Pfam" id="PF12705">
    <property type="entry name" value="PDDEXK_1"/>
    <property type="match status" value="1"/>
</dbReference>
<dbReference type="PANTHER" id="PTHR36531">
    <property type="entry name" value="CRISPR-ASSOCIATED EXONUCLEASE CAS4"/>
    <property type="match status" value="1"/>
</dbReference>
<dbReference type="Gene3D" id="3.90.320.10">
    <property type="match status" value="1"/>
</dbReference>
<keyword evidence="9 13" id="KW-0408">Iron</keyword>
<dbReference type="SUPFAM" id="SSF52980">
    <property type="entry name" value="Restriction endonuclease-like"/>
    <property type="match status" value="1"/>
</dbReference>
<dbReference type="GO" id="GO:0051607">
    <property type="term" value="P:defense response to virus"/>
    <property type="evidence" value="ECO:0007669"/>
    <property type="project" value="UniProtKB-KW"/>
</dbReference>
<evidence type="ECO:0000256" key="1">
    <source>
        <dbReference type="ARBA" id="ARBA00001936"/>
    </source>
</evidence>
<dbReference type="GO" id="GO:0004527">
    <property type="term" value="F:exonuclease activity"/>
    <property type="evidence" value="ECO:0007669"/>
    <property type="project" value="UniProtKB-KW"/>
</dbReference>
<organism evidence="15 16">
    <name type="scientific">Acidianus brierleyi</name>
    <dbReference type="NCBI Taxonomy" id="41673"/>
    <lineage>
        <taxon>Archaea</taxon>
        <taxon>Thermoproteota</taxon>
        <taxon>Thermoprotei</taxon>
        <taxon>Sulfolobales</taxon>
        <taxon>Sulfolobaceae</taxon>
        <taxon>Acidianus</taxon>
    </lineage>
</organism>
<evidence type="ECO:0000256" key="9">
    <source>
        <dbReference type="ARBA" id="ARBA00023004"/>
    </source>
</evidence>
<evidence type="ECO:0000259" key="14">
    <source>
        <dbReference type="Pfam" id="PF12705"/>
    </source>
</evidence>
<dbReference type="InterPro" id="IPR011604">
    <property type="entry name" value="PDDEXK-like_dom_sf"/>
</dbReference>
<feature type="domain" description="PD-(D/E)XK endonuclease-like" evidence="14">
    <location>
        <begin position="43"/>
        <end position="197"/>
    </location>
</feature>
<protein>
    <recommendedName>
        <fullName evidence="4 13">CRISPR-associated exonuclease Cas4</fullName>
        <ecNumber evidence="3 13">3.1.12.1</ecNumber>
    </recommendedName>
</protein>
<dbReference type="GeneID" id="36831758"/>
<comment type="cofactor">
    <cofactor evidence="13">
        <name>Mg(2+)</name>
        <dbReference type="ChEBI" id="CHEBI:18420"/>
    </cofactor>
    <cofactor evidence="13">
        <name>Mn(2+)</name>
        <dbReference type="ChEBI" id="CHEBI:29035"/>
    </cofactor>
    <text evidence="13">Mg(2+) or Mn(2+) required for ssDNA cleavage activity.</text>
</comment>
<evidence type="ECO:0000256" key="12">
    <source>
        <dbReference type="ARBA" id="ARBA00023211"/>
    </source>
</evidence>
<proteinExistence type="inferred from homology"/>
<keyword evidence="12 13" id="KW-0464">Manganese</keyword>
<dbReference type="RefSeq" id="WP_110270150.1">
    <property type="nucleotide sequence ID" value="NZ_CP029289.2"/>
</dbReference>
<evidence type="ECO:0000256" key="10">
    <source>
        <dbReference type="ARBA" id="ARBA00023014"/>
    </source>
</evidence>
<keyword evidence="7 13" id="KW-0378">Hydrolase</keyword>
<accession>A0A2U9IE31</accession>
<evidence type="ECO:0000256" key="6">
    <source>
        <dbReference type="ARBA" id="ARBA00022723"/>
    </source>
</evidence>
<dbReference type="InterPro" id="IPR013343">
    <property type="entry name" value="CRISPR-assoc_prot_Cas4"/>
</dbReference>
<dbReference type="InterPro" id="IPR038726">
    <property type="entry name" value="PDDEXK_AddAB-type"/>
</dbReference>
<evidence type="ECO:0000256" key="7">
    <source>
        <dbReference type="ARBA" id="ARBA00022801"/>
    </source>
</evidence>
<keyword evidence="11 13" id="KW-0051">Antiviral defense</keyword>
<dbReference type="PANTHER" id="PTHR36531:SF2">
    <property type="entry name" value="CRISPR-ASSOCIATED EXONUCLEASE CAS4"/>
    <property type="match status" value="1"/>
</dbReference>
<comment type="similarity">
    <text evidence="2 13">Belongs to the CRISPR-associated exonuclease Cas4 family.</text>
</comment>
<evidence type="ECO:0000256" key="8">
    <source>
        <dbReference type="ARBA" id="ARBA00022839"/>
    </source>
</evidence>
<dbReference type="InterPro" id="IPR011335">
    <property type="entry name" value="Restrct_endonuc-II-like"/>
</dbReference>
<evidence type="ECO:0000256" key="11">
    <source>
        <dbReference type="ARBA" id="ARBA00023118"/>
    </source>
</evidence>
<comment type="cofactor">
    <cofactor evidence="1">
        <name>Mn(2+)</name>
        <dbReference type="ChEBI" id="CHEBI:29035"/>
    </cofactor>
</comment>
<dbReference type="NCBIfam" id="TIGR00372">
    <property type="entry name" value="cas4"/>
    <property type="match status" value="1"/>
</dbReference>
<evidence type="ECO:0000256" key="13">
    <source>
        <dbReference type="RuleBase" id="RU365022"/>
    </source>
</evidence>
<evidence type="ECO:0000256" key="3">
    <source>
        <dbReference type="ARBA" id="ARBA00012768"/>
    </source>
</evidence>
<dbReference type="EMBL" id="CP029289">
    <property type="protein sequence ID" value="AWR94269.1"/>
    <property type="molecule type" value="Genomic_DNA"/>
</dbReference>
<dbReference type="KEGG" id="abri:DFR85_06340"/>
<evidence type="ECO:0000313" key="15">
    <source>
        <dbReference type="EMBL" id="AWR94269.1"/>
    </source>
</evidence>
<evidence type="ECO:0000256" key="2">
    <source>
        <dbReference type="ARBA" id="ARBA00009189"/>
    </source>
</evidence>
<evidence type="ECO:0000256" key="4">
    <source>
        <dbReference type="ARBA" id="ARBA00020049"/>
    </source>
</evidence>
<dbReference type="GO" id="GO:0046872">
    <property type="term" value="F:metal ion binding"/>
    <property type="evidence" value="ECO:0007669"/>
    <property type="project" value="UniProtKB-KW"/>
</dbReference>
<comment type="cofactor">
    <cofactor evidence="13">
        <name>iron-sulfur cluster</name>
        <dbReference type="ChEBI" id="CHEBI:30408"/>
    </cofactor>
</comment>